<feature type="compositionally biased region" description="Polar residues" evidence="2">
    <location>
        <begin position="331"/>
        <end position="349"/>
    </location>
</feature>
<organism evidence="3 4">
    <name type="scientific">Lophiotrema nucula</name>
    <dbReference type="NCBI Taxonomy" id="690887"/>
    <lineage>
        <taxon>Eukaryota</taxon>
        <taxon>Fungi</taxon>
        <taxon>Dikarya</taxon>
        <taxon>Ascomycota</taxon>
        <taxon>Pezizomycotina</taxon>
        <taxon>Dothideomycetes</taxon>
        <taxon>Pleosporomycetidae</taxon>
        <taxon>Pleosporales</taxon>
        <taxon>Lophiotremataceae</taxon>
        <taxon>Lophiotrema</taxon>
    </lineage>
</organism>
<feature type="compositionally biased region" description="Basic and acidic residues" evidence="2">
    <location>
        <begin position="196"/>
        <end position="213"/>
    </location>
</feature>
<evidence type="ECO:0000313" key="3">
    <source>
        <dbReference type="EMBL" id="KAF2105166.1"/>
    </source>
</evidence>
<dbReference type="EMBL" id="ML977415">
    <property type="protein sequence ID" value="KAF2105166.1"/>
    <property type="molecule type" value="Genomic_DNA"/>
</dbReference>
<keyword evidence="4" id="KW-1185">Reference proteome</keyword>
<keyword evidence="1" id="KW-0175">Coiled coil</keyword>
<feature type="compositionally biased region" description="Acidic residues" evidence="2">
    <location>
        <begin position="895"/>
        <end position="906"/>
    </location>
</feature>
<feature type="compositionally biased region" description="Low complexity" evidence="2">
    <location>
        <begin position="32"/>
        <end position="49"/>
    </location>
</feature>
<accession>A0A6A5YDK3</accession>
<feature type="compositionally biased region" description="Basic and acidic residues" evidence="2">
    <location>
        <begin position="62"/>
        <end position="85"/>
    </location>
</feature>
<dbReference type="Proteomes" id="UP000799770">
    <property type="component" value="Unassembled WGS sequence"/>
</dbReference>
<name>A0A6A5YDK3_9PLEO</name>
<feature type="compositionally biased region" description="Polar residues" evidence="2">
    <location>
        <begin position="974"/>
        <end position="991"/>
    </location>
</feature>
<feature type="compositionally biased region" description="Basic and acidic residues" evidence="2">
    <location>
        <begin position="807"/>
        <end position="818"/>
    </location>
</feature>
<feature type="compositionally biased region" description="Polar residues" evidence="2">
    <location>
        <begin position="926"/>
        <end position="940"/>
    </location>
</feature>
<dbReference type="AlphaFoldDB" id="A0A6A5YDK3"/>
<feature type="compositionally biased region" description="Basic and acidic residues" evidence="2">
    <location>
        <begin position="269"/>
        <end position="282"/>
    </location>
</feature>
<feature type="compositionally biased region" description="Basic and acidic residues" evidence="2">
    <location>
        <begin position="1103"/>
        <end position="1129"/>
    </location>
</feature>
<feature type="compositionally biased region" description="Basic and acidic residues" evidence="2">
    <location>
        <begin position="224"/>
        <end position="235"/>
    </location>
</feature>
<feature type="region of interest" description="Disordered" evidence="2">
    <location>
        <begin position="331"/>
        <end position="369"/>
    </location>
</feature>
<proteinExistence type="predicted"/>
<feature type="compositionally biased region" description="Polar residues" evidence="2">
    <location>
        <begin position="459"/>
        <end position="476"/>
    </location>
</feature>
<feature type="compositionally biased region" description="Basic and acidic residues" evidence="2">
    <location>
        <begin position="683"/>
        <end position="695"/>
    </location>
</feature>
<protein>
    <submittedName>
        <fullName evidence="3">Uncharacterized protein</fullName>
    </submittedName>
</protein>
<evidence type="ECO:0000256" key="2">
    <source>
        <dbReference type="SAM" id="MobiDB-lite"/>
    </source>
</evidence>
<evidence type="ECO:0000256" key="1">
    <source>
        <dbReference type="SAM" id="Coils"/>
    </source>
</evidence>
<feature type="region of interest" description="Disordered" evidence="2">
    <location>
        <begin position="679"/>
        <end position="698"/>
    </location>
</feature>
<reference evidence="3" key="1">
    <citation type="journal article" date="2020" name="Stud. Mycol.">
        <title>101 Dothideomycetes genomes: a test case for predicting lifestyles and emergence of pathogens.</title>
        <authorList>
            <person name="Haridas S."/>
            <person name="Albert R."/>
            <person name="Binder M."/>
            <person name="Bloem J."/>
            <person name="Labutti K."/>
            <person name="Salamov A."/>
            <person name="Andreopoulos B."/>
            <person name="Baker S."/>
            <person name="Barry K."/>
            <person name="Bills G."/>
            <person name="Bluhm B."/>
            <person name="Cannon C."/>
            <person name="Castanera R."/>
            <person name="Culley D."/>
            <person name="Daum C."/>
            <person name="Ezra D."/>
            <person name="Gonzalez J."/>
            <person name="Henrissat B."/>
            <person name="Kuo A."/>
            <person name="Liang C."/>
            <person name="Lipzen A."/>
            <person name="Lutzoni F."/>
            <person name="Magnuson J."/>
            <person name="Mondo S."/>
            <person name="Nolan M."/>
            <person name="Ohm R."/>
            <person name="Pangilinan J."/>
            <person name="Park H.-J."/>
            <person name="Ramirez L."/>
            <person name="Alfaro M."/>
            <person name="Sun H."/>
            <person name="Tritt A."/>
            <person name="Yoshinaga Y."/>
            <person name="Zwiers L.-H."/>
            <person name="Turgeon B."/>
            <person name="Goodwin S."/>
            <person name="Spatafora J."/>
            <person name="Crous P."/>
            <person name="Grigoriev I."/>
        </authorList>
    </citation>
    <scope>NUCLEOTIDE SEQUENCE</scope>
    <source>
        <strain evidence="3">CBS 627.86</strain>
    </source>
</reference>
<feature type="compositionally biased region" description="Acidic residues" evidence="2">
    <location>
        <begin position="236"/>
        <end position="253"/>
    </location>
</feature>
<feature type="compositionally biased region" description="Basic and acidic residues" evidence="2">
    <location>
        <begin position="355"/>
        <end position="367"/>
    </location>
</feature>
<feature type="compositionally biased region" description="Polar residues" evidence="2">
    <location>
        <begin position="819"/>
        <end position="840"/>
    </location>
</feature>
<feature type="coiled-coil region" evidence="1">
    <location>
        <begin position="548"/>
        <end position="575"/>
    </location>
</feature>
<feature type="region of interest" description="Disordered" evidence="2">
    <location>
        <begin position="448"/>
        <end position="498"/>
    </location>
</feature>
<gene>
    <name evidence="3" type="ORF">BDV96DRAFT_657660</name>
</gene>
<feature type="compositionally biased region" description="Basic and acidic residues" evidence="2">
    <location>
        <begin position="1140"/>
        <end position="1155"/>
    </location>
</feature>
<feature type="compositionally biased region" description="Low complexity" evidence="2">
    <location>
        <begin position="483"/>
        <end position="494"/>
    </location>
</feature>
<sequence>MSLFDSLMAEVSNTKATSRMPAPVKPKRTRAKVAPQPAKPKQPAAYKPVETNIAGYRQVVPVEKKSKPVEKKEDDTPAHEIEGRERKRPGQGKRPGGLALSRIDPYGPPPKAADLKGKKRAREDDDDEQPTSPSRKIKTEHEPDEEAFTRLFGKSLDGDGDKPAAATKSSSEVVRLPTEQLGLTKHEAQMMSTHVAAREDLTAKQKEDFEKLGLPEPEPQPEPVKAKAKEEKIEPSDSEDEDETVEENEEPVDLETAWNEEFGQDPDPADEKRAEETQDIKKRATTPNDDSDWAAFEASTEETAALSKILVSAASDEPLAEINASAEVARLSNTVTPSGQRTVHATSTSNRKRAREVDNHDERDVSTRKKKRIVLTEAAPTPKSPPNAQPQLPCVTHVFSHLLSYPATALYSHNAKPGGCLPSWSRAPTSLTLEATASAAMSSNQAPVPTITVIPPSSPGSRAQSTSSARNRTTTGHLAVPTASKSKPAAPSKPTILPDATPQPQSSGMFDMEVNSADLINAFKNGLHTSNAKIANIDSEYNSLLALIERNRTQRKEEERKKAHAQRLLTQLRSAIGENLILTMIGKTQTGNFVEEIAPGFDFVVNATRNRAERHNTKTDTLSEVRMPPKASKGGSAPYKSANGAVTAASEPFKPNIVSPAQSTCTSLNGSPSAVAEPALATKDSEPVNPMKDDTGVDVLNKPKYQKAGPFGGGAREINNIPAQNDANCKKASEGTTTAKSAIVTSEEARDEENEDAAAAAKPNQKECKTAKKAVEANGGEEVTGGNKRSYEEDEEPKAVKRIKPTSKKDDDQTETSKHTVSNKGSRAPASTSIETSSSAVAAKGEQNDGTEQDQKPPARKSAKATSIKEHTAVSAIQKGVAQVVKKTSEREQYEDPDDFINDDESDGHTSTNEDRPLQKKRVMRSQKQLAAKNQTTAQKNSKKDKSTNVPAYKAGRVGISKYDGEPSDDDTVFDQQRQSKKPAQTKITASKNKKAEAEAGDTAIKPQEPTSKAPRSKATPASKTTKQSAVEAREAMGAVTKKPPPTNAKIDEPKTATAQADADDDKDLEEDKVRGPPPPAKEPLSRIPKYSERGLAPPPRPSRREVQSRAVDERTRRQQEDAEKRAYEAKGTSSTKRSRRDDDDHDHDASDQGRKTVRRRVGDDVGSARNGRGGVGRRY</sequence>
<feature type="compositionally biased region" description="Basic and acidic residues" evidence="2">
    <location>
        <begin position="764"/>
        <end position="775"/>
    </location>
</feature>
<evidence type="ECO:0000313" key="4">
    <source>
        <dbReference type="Proteomes" id="UP000799770"/>
    </source>
</evidence>
<feature type="region of interest" description="Disordered" evidence="2">
    <location>
        <begin position="727"/>
        <end position="1180"/>
    </location>
</feature>
<feature type="region of interest" description="Disordered" evidence="2">
    <location>
        <begin position="1"/>
        <end position="300"/>
    </location>
</feature>
<feature type="compositionally biased region" description="Polar residues" evidence="2">
    <location>
        <begin position="734"/>
        <end position="744"/>
    </location>
</feature>
<feature type="compositionally biased region" description="Polar residues" evidence="2">
    <location>
        <begin position="1020"/>
        <end position="1029"/>
    </location>
</feature>